<dbReference type="AlphaFoldDB" id="A0A1H3G2S1"/>
<name>A0A1H3G2S1_EUBBA</name>
<evidence type="ECO:0000313" key="1">
    <source>
        <dbReference type="EMBL" id="SDX97551.1"/>
    </source>
</evidence>
<dbReference type="Pfam" id="PF06923">
    <property type="entry name" value="GutM"/>
    <property type="match status" value="1"/>
</dbReference>
<dbReference type="EMBL" id="FNOU01000012">
    <property type="protein sequence ID" value="SDX97551.1"/>
    <property type="molecule type" value="Genomic_DNA"/>
</dbReference>
<evidence type="ECO:0000313" key="2">
    <source>
        <dbReference type="Proteomes" id="UP000199652"/>
    </source>
</evidence>
<protein>
    <submittedName>
        <fullName evidence="1">Glucitol operon activator protein (GutM)</fullName>
    </submittedName>
</protein>
<accession>A0A1H3G2S1</accession>
<proteinExistence type="predicted"/>
<keyword evidence="2" id="KW-1185">Reference proteome</keyword>
<sequence length="157" mass="17009">MNMIGLIFLGLSAFALQALLTFVQMQNFTKHYQALRRMGRVAIGRRRGALRAGAIALFAIDEEGCILAGRYMQGVTVLARFRTFKNGFEGLNVGALTPSDCKERQLASPITKAVLDAATNYNTIIAGGDVPMPASPLKRVAAGISDWFGRLRTSTTL</sequence>
<dbReference type="InterPro" id="IPR009693">
    <property type="entry name" value="Glucitol_operon_activator"/>
</dbReference>
<organism evidence="1 2">
    <name type="scientific">Eubacterium barkeri</name>
    <name type="common">Clostridium barkeri</name>
    <dbReference type="NCBI Taxonomy" id="1528"/>
    <lineage>
        <taxon>Bacteria</taxon>
        <taxon>Bacillati</taxon>
        <taxon>Bacillota</taxon>
        <taxon>Clostridia</taxon>
        <taxon>Eubacteriales</taxon>
        <taxon>Eubacteriaceae</taxon>
        <taxon>Eubacterium</taxon>
    </lineage>
</organism>
<dbReference type="STRING" id="1528.SAMN04488579_11272"/>
<dbReference type="Proteomes" id="UP000199652">
    <property type="component" value="Unassembled WGS sequence"/>
</dbReference>
<gene>
    <name evidence="1" type="ORF">SAMN04488579_11272</name>
</gene>
<dbReference type="OrthoDB" id="9096700at2"/>
<dbReference type="RefSeq" id="WP_090245433.1">
    <property type="nucleotide sequence ID" value="NZ_FNOU01000012.1"/>
</dbReference>
<reference evidence="2" key="1">
    <citation type="submission" date="2016-10" db="EMBL/GenBank/DDBJ databases">
        <authorList>
            <person name="Varghese N."/>
            <person name="Submissions S."/>
        </authorList>
    </citation>
    <scope>NUCLEOTIDE SEQUENCE [LARGE SCALE GENOMIC DNA]</scope>
    <source>
        <strain evidence="2">VPI 5359</strain>
    </source>
</reference>